<evidence type="ECO:0000256" key="1">
    <source>
        <dbReference type="SAM" id="Coils"/>
    </source>
</evidence>
<name>A0AAD4TUN8_OVIAM</name>
<evidence type="ECO:0000313" key="3">
    <source>
        <dbReference type="Proteomes" id="UP001214576"/>
    </source>
</evidence>
<gene>
    <name evidence="2" type="ORF">MG293_017058</name>
</gene>
<feature type="coiled-coil region" evidence="1">
    <location>
        <begin position="325"/>
        <end position="352"/>
    </location>
</feature>
<dbReference type="PANTHER" id="PTHR15386">
    <property type="entry name" value="FIBRINOGEN SILENCER-BINDING PROTEIN"/>
    <property type="match status" value="1"/>
</dbReference>
<protein>
    <recommendedName>
        <fullName evidence="4">Fibrinogen silencer-binding protein</fullName>
    </recommendedName>
</protein>
<proteinExistence type="predicted"/>
<evidence type="ECO:0008006" key="4">
    <source>
        <dbReference type="Google" id="ProtNLM"/>
    </source>
</evidence>
<evidence type="ECO:0000313" key="2">
    <source>
        <dbReference type="EMBL" id="KAI4532650.1"/>
    </source>
</evidence>
<reference evidence="2" key="1">
    <citation type="submission" date="2022-03" db="EMBL/GenBank/DDBJ databases">
        <title>Genomic analyses of argali, domestic sheep and their hybrids provide insights into chromosomal evolution, heterosis and genetic basis of agronomic traits.</title>
        <authorList>
            <person name="Li M."/>
        </authorList>
    </citation>
    <scope>NUCLEOTIDE SEQUENCE</scope>
    <source>
        <strain evidence="2">CAU-MHL-2022a</strain>
        <tissue evidence="2">Skin</tissue>
    </source>
</reference>
<dbReference type="EMBL" id="JAKZEL010000021">
    <property type="protein sequence ID" value="KAI4532650.1"/>
    <property type="molecule type" value="Genomic_DNA"/>
</dbReference>
<accession>A0AAD4TUN8</accession>
<dbReference type="AlphaFoldDB" id="A0AAD4TUN8"/>
<dbReference type="PANTHER" id="PTHR15386:SF0">
    <property type="entry name" value="FIBRINOGEN SILENCER-BINDING PROTEIN"/>
    <property type="match status" value="1"/>
</dbReference>
<keyword evidence="3" id="KW-1185">Reference proteome</keyword>
<sequence length="364" mass="41805">MRNIQDMAREDGAENTAEGMLLRNIYRTCCLNGMGLRQRCKRRTKRDAEDCLMSAYMPSQKVDLQHDMMTCDSFSEVKEKAFELTVFASSDRFSTLILLHALEIKASKDVERMLLVKDIKNRVMSQIQFPICCFARSIVLFALNLNENVIFGDVRQRVVLAPGRQPCPSPPASRACSWVSRLGAVCPDWHDLTVDTGRPHRWEVSCSGIGTSTLDSADDNLWTGVSFQHQFSLLNNLSDTLEQREEQELVPVVERSLSPSLSSVDMRMTSSPSSIPRRDDFYQHESGENFRSQLGYDPQILQMLKEEHQIILENQKSFGLYVQEKRDGLKRRQQLEEELLRAKIEVEKLKAIRLRHDLPEYNSL</sequence>
<dbReference type="GO" id="GO:0005634">
    <property type="term" value="C:nucleus"/>
    <property type="evidence" value="ECO:0007669"/>
    <property type="project" value="TreeGrafter"/>
</dbReference>
<keyword evidence="1" id="KW-0175">Coiled coil</keyword>
<organism evidence="2 3">
    <name type="scientific">Ovis ammon polii</name>
    <dbReference type="NCBI Taxonomy" id="230172"/>
    <lineage>
        <taxon>Eukaryota</taxon>
        <taxon>Metazoa</taxon>
        <taxon>Chordata</taxon>
        <taxon>Craniata</taxon>
        <taxon>Vertebrata</taxon>
        <taxon>Euteleostomi</taxon>
        <taxon>Mammalia</taxon>
        <taxon>Eutheria</taxon>
        <taxon>Laurasiatheria</taxon>
        <taxon>Artiodactyla</taxon>
        <taxon>Ruminantia</taxon>
        <taxon>Pecora</taxon>
        <taxon>Bovidae</taxon>
        <taxon>Caprinae</taxon>
        <taxon>Ovis</taxon>
    </lineage>
</organism>
<dbReference type="InterPro" id="IPR042383">
    <property type="entry name" value="FSBP"/>
</dbReference>
<dbReference type="Proteomes" id="UP001214576">
    <property type="component" value="Unassembled WGS sequence"/>
</dbReference>
<comment type="caution">
    <text evidence="2">The sequence shown here is derived from an EMBL/GenBank/DDBJ whole genome shotgun (WGS) entry which is preliminary data.</text>
</comment>